<dbReference type="AlphaFoldDB" id="V4B408"/>
<evidence type="ECO:0000313" key="12">
    <source>
        <dbReference type="Proteomes" id="UP000030746"/>
    </source>
</evidence>
<dbReference type="STRING" id="225164.V4B408"/>
<sequence>MTQKFLIYFVLFLLLGRRGIYAETTTISTVDGDASTPNIIPETSPETSETTNEFAADSPPSSSSPEPSSLGPTPEPSTSPEPETSAEPSTSAEPGTFSEPTTAEPEAESTSKPEPSAESTPEPEAESTDKQEDPLAEPGPDWDVAKEKWSFAWELHIYLYGLFFLCIGIYCCISVVRLWTLDRLLSRKYFLTLNTLIIGMCAIRAIYLLVDGYNSNGTYHSAVDYLMYGLGFPFLTSAFSILMFALLQATRMQMIPRTVQRFEILVTIIVLHFIISITADVVVGLVVGMKIMLLVCQMIFILWGLFLFTGYAYVFNRVYGSAVKRQSMISFSDKSRDSVTSQVRTKPTLSLAVKITLGTAIFGIVTVALEIYSIAAVYGIFSDRKPDPWAWWTYHTFLRLTECLMCLTISYVASQPFRYRTHQNCEFCAPCRKVFCCDNKNRSSENVRWSDVNSQTNTTMSFASTTTSDLKTQESGDDSFRPNSNTLLTVNESYVHDHEMYKTPNGVKGVYRVNSS</sequence>
<feature type="chain" id="PRO_5004716629" description="Proline-rich transmembrane protein 3/4 domain-containing protein" evidence="9">
    <location>
        <begin position="23"/>
        <end position="516"/>
    </location>
</feature>
<dbReference type="Pfam" id="PF25987">
    <property type="entry name" value="PRRT3"/>
    <property type="match status" value="1"/>
</dbReference>
<evidence type="ECO:0000256" key="7">
    <source>
        <dbReference type="SAM" id="MobiDB-lite"/>
    </source>
</evidence>
<feature type="transmembrane region" description="Helical" evidence="8">
    <location>
        <begin position="351"/>
        <end position="380"/>
    </location>
</feature>
<dbReference type="InterPro" id="IPR052836">
    <property type="entry name" value="PRRT_domain-containing"/>
</dbReference>
<feature type="transmembrane region" description="Helical" evidence="8">
    <location>
        <begin position="291"/>
        <end position="315"/>
    </location>
</feature>
<dbReference type="GeneID" id="20250236"/>
<evidence type="ECO:0000256" key="6">
    <source>
        <dbReference type="ARBA" id="ARBA00023136"/>
    </source>
</evidence>
<feature type="transmembrane region" description="Helical" evidence="8">
    <location>
        <begin position="392"/>
        <end position="413"/>
    </location>
</feature>
<proteinExistence type="predicted"/>
<dbReference type="EMBL" id="KB203771">
    <property type="protein sequence ID" value="ESO83149.1"/>
    <property type="molecule type" value="Genomic_DNA"/>
</dbReference>
<keyword evidence="3 8" id="KW-0812">Transmembrane</keyword>
<accession>V4B408</accession>
<evidence type="ECO:0000256" key="9">
    <source>
        <dbReference type="SAM" id="SignalP"/>
    </source>
</evidence>
<reference evidence="11 12" key="1">
    <citation type="journal article" date="2013" name="Nature">
        <title>Insights into bilaterian evolution from three spiralian genomes.</title>
        <authorList>
            <person name="Simakov O."/>
            <person name="Marletaz F."/>
            <person name="Cho S.J."/>
            <person name="Edsinger-Gonzales E."/>
            <person name="Havlak P."/>
            <person name="Hellsten U."/>
            <person name="Kuo D.H."/>
            <person name="Larsson T."/>
            <person name="Lv J."/>
            <person name="Arendt D."/>
            <person name="Savage R."/>
            <person name="Osoegawa K."/>
            <person name="de Jong P."/>
            <person name="Grimwood J."/>
            <person name="Chapman J.A."/>
            <person name="Shapiro H."/>
            <person name="Aerts A."/>
            <person name="Otillar R.P."/>
            <person name="Terry A.Y."/>
            <person name="Boore J.L."/>
            <person name="Grigoriev I.V."/>
            <person name="Lindberg D.R."/>
            <person name="Seaver E.C."/>
            <person name="Weisblat D.A."/>
            <person name="Putnam N.H."/>
            <person name="Rokhsar D.S."/>
        </authorList>
    </citation>
    <scope>NUCLEOTIDE SEQUENCE [LARGE SCALE GENOMIC DNA]</scope>
</reference>
<feature type="region of interest" description="Disordered" evidence="7">
    <location>
        <begin position="463"/>
        <end position="482"/>
    </location>
</feature>
<keyword evidence="5 8" id="KW-1133">Transmembrane helix</keyword>
<keyword evidence="12" id="KW-1185">Reference proteome</keyword>
<evidence type="ECO:0000256" key="2">
    <source>
        <dbReference type="ARBA" id="ARBA00022553"/>
    </source>
</evidence>
<feature type="transmembrane region" description="Helical" evidence="8">
    <location>
        <begin position="157"/>
        <end position="179"/>
    </location>
</feature>
<evidence type="ECO:0000313" key="11">
    <source>
        <dbReference type="EMBL" id="ESO83149.1"/>
    </source>
</evidence>
<feature type="region of interest" description="Disordered" evidence="7">
    <location>
        <begin position="30"/>
        <end position="140"/>
    </location>
</feature>
<keyword evidence="2" id="KW-0597">Phosphoprotein</keyword>
<evidence type="ECO:0000256" key="3">
    <source>
        <dbReference type="ARBA" id="ARBA00022692"/>
    </source>
</evidence>
<dbReference type="KEGG" id="lgi:LOTGIDRAFT_236753"/>
<comment type="subcellular location">
    <subcellularLocation>
        <location evidence="1">Membrane</location>
        <topology evidence="1">Multi-pass membrane protein</topology>
    </subcellularLocation>
</comment>
<feature type="transmembrane region" description="Helical" evidence="8">
    <location>
        <begin position="191"/>
        <end position="210"/>
    </location>
</feature>
<gene>
    <name evidence="11" type="ORF">LOTGIDRAFT_236753</name>
</gene>
<dbReference type="OMA" id="AYDNSTK"/>
<evidence type="ECO:0000256" key="8">
    <source>
        <dbReference type="SAM" id="Phobius"/>
    </source>
</evidence>
<evidence type="ECO:0000256" key="1">
    <source>
        <dbReference type="ARBA" id="ARBA00004141"/>
    </source>
</evidence>
<feature type="domain" description="Proline-rich transmembrane protein 3/4" evidence="10">
    <location>
        <begin position="132"/>
        <end position="430"/>
    </location>
</feature>
<feature type="compositionally biased region" description="Low complexity" evidence="7">
    <location>
        <begin position="41"/>
        <end position="72"/>
    </location>
</feature>
<name>V4B408_LOTGI</name>
<evidence type="ECO:0000256" key="5">
    <source>
        <dbReference type="ARBA" id="ARBA00022989"/>
    </source>
</evidence>
<feature type="transmembrane region" description="Helical" evidence="8">
    <location>
        <begin position="262"/>
        <end position="285"/>
    </location>
</feature>
<dbReference type="PANTHER" id="PTHR35578">
    <property type="entry name" value="PROLINE-RICH TRANSMEMBRANE PROTEIN 4-RELATED"/>
    <property type="match status" value="1"/>
</dbReference>
<dbReference type="InterPro" id="IPR059081">
    <property type="entry name" value="PRRT3-4"/>
</dbReference>
<feature type="transmembrane region" description="Helical" evidence="8">
    <location>
        <begin position="230"/>
        <end position="250"/>
    </location>
</feature>
<feature type="compositionally biased region" description="Basic and acidic residues" evidence="7">
    <location>
        <begin position="471"/>
        <end position="480"/>
    </location>
</feature>
<protein>
    <recommendedName>
        <fullName evidence="10">Proline-rich transmembrane protein 3/4 domain-containing protein</fullName>
    </recommendedName>
</protein>
<evidence type="ECO:0000256" key="4">
    <source>
        <dbReference type="ARBA" id="ARBA00022729"/>
    </source>
</evidence>
<dbReference type="HOGENOM" id="CLU_528170_0_0_1"/>
<keyword evidence="4 9" id="KW-0732">Signal</keyword>
<dbReference type="Proteomes" id="UP000030746">
    <property type="component" value="Unassembled WGS sequence"/>
</dbReference>
<dbReference type="CTD" id="20250236"/>
<feature type="compositionally biased region" description="Low complexity" evidence="7">
    <location>
        <begin position="80"/>
        <end position="120"/>
    </location>
</feature>
<keyword evidence="6 8" id="KW-0472">Membrane</keyword>
<feature type="signal peptide" evidence="9">
    <location>
        <begin position="1"/>
        <end position="22"/>
    </location>
</feature>
<dbReference type="RefSeq" id="XP_009066099.1">
    <property type="nucleotide sequence ID" value="XM_009067851.1"/>
</dbReference>
<dbReference type="OrthoDB" id="10066605at2759"/>
<organism evidence="11 12">
    <name type="scientific">Lottia gigantea</name>
    <name type="common">Giant owl limpet</name>
    <dbReference type="NCBI Taxonomy" id="225164"/>
    <lineage>
        <taxon>Eukaryota</taxon>
        <taxon>Metazoa</taxon>
        <taxon>Spiralia</taxon>
        <taxon>Lophotrochozoa</taxon>
        <taxon>Mollusca</taxon>
        <taxon>Gastropoda</taxon>
        <taxon>Patellogastropoda</taxon>
        <taxon>Lottioidea</taxon>
        <taxon>Lottiidae</taxon>
        <taxon>Lottia</taxon>
    </lineage>
</organism>
<evidence type="ECO:0000259" key="10">
    <source>
        <dbReference type="Pfam" id="PF25987"/>
    </source>
</evidence>
<dbReference type="PANTHER" id="PTHR35578:SF6">
    <property type="entry name" value="PROLINE-RICH TRANSMEMBRANE PROTEIN 4"/>
    <property type="match status" value="1"/>
</dbReference>